<evidence type="ECO:0000259" key="7">
    <source>
        <dbReference type="PROSITE" id="PS51886"/>
    </source>
</evidence>
<feature type="domain" description="B box-type" evidence="6">
    <location>
        <begin position="234"/>
        <end position="281"/>
    </location>
</feature>
<sequence length="683" mass="76483">MQAPPIPSTSDDFAIVEYLMQMQLNAPQFKISEMRDISSRHSVNTFNNYVKRMKNANVVDAFVLLKSIQQPLSDIASHGLRIPANGGFKFQLDHIELPPGQETYEILHLIIALGTVINYQNPDSQLDEIDYIQAVPTAEDLKGHDSIRVGDDNTYYVFNANQIKTAHYILCNGSNNLTHDKHIINKCGVCGKNNATVYCQSDGIKLCDDCDKKTHNSNPLFQAHVRVPLREGLPQTQMCQFHPTQKVSYYCPKCHLAVCVDCKINGNHSHGDFAKHKLIPFVQAYNDAHNSTVAKNTTHITRQKVLEENIQAADERLDEIMKNAEAVEGEIMRIATEAIASMKKQAAERANIVKSAKAELERKLDELKSMKEFIQIHDQTSEPVDFLQYYACSKELEKEILNMKDLPEPLTVRGDLCVYGKLEVDGQRPKGGMEDSDASDFDENQAEDNDQPRSRDISISYSTNDISISAPPPTVVLERAPKYTKLTKLASRKEEKLKAAKQSLNFVPFAQSEVLTDDDDRRKIYLTLPFKGVPETHLMFSTQRDGRSIMKMHKMIDGKGITLVLVKANGFAFGGFAAVKWNSDGVPFGDQSSCFLFSLLNDALIPARGQSDEQCKLFATEDTLTFGREDLKLAENFDKCSSQIENSYGVGLVYGGERSKTFLAGTNQFVADVVEVWGFFSSE</sequence>
<dbReference type="KEGG" id="tva:4770640"/>
<evidence type="ECO:0000313" key="9">
    <source>
        <dbReference type="Proteomes" id="UP000001542"/>
    </source>
</evidence>
<dbReference type="Gene3D" id="3.30.160.60">
    <property type="entry name" value="Classic Zinc Finger"/>
    <property type="match status" value="1"/>
</dbReference>
<dbReference type="GO" id="GO:0008270">
    <property type="term" value="F:zinc ion binding"/>
    <property type="evidence" value="ECO:0007669"/>
    <property type="project" value="UniProtKB-KW"/>
</dbReference>
<dbReference type="InterPro" id="IPR000315">
    <property type="entry name" value="Znf_B-box"/>
</dbReference>
<dbReference type="CDD" id="cd19821">
    <property type="entry name" value="Bbox1_BBX-like"/>
    <property type="match status" value="1"/>
</dbReference>
<dbReference type="InterPro" id="IPR049808">
    <property type="entry name" value="CONSTANS-like_Bbox1"/>
</dbReference>
<feature type="domain" description="B box-type" evidence="6">
    <location>
        <begin position="187"/>
        <end position="229"/>
    </location>
</feature>
<feature type="compositionally biased region" description="Acidic residues" evidence="5">
    <location>
        <begin position="434"/>
        <end position="449"/>
    </location>
</feature>
<dbReference type="SMART" id="SM00336">
    <property type="entry name" value="BBOX"/>
    <property type="match status" value="2"/>
</dbReference>
<dbReference type="VEuPathDB" id="TrichDB:TVAG_116950"/>
<name>A2E3N5_TRIV3</name>
<dbReference type="CDD" id="cd19756">
    <property type="entry name" value="Bbox2"/>
    <property type="match status" value="1"/>
</dbReference>
<keyword evidence="2" id="KW-0862">Zinc</keyword>
<dbReference type="SUPFAM" id="SSF57845">
    <property type="entry name" value="B-box zinc-binding domain"/>
    <property type="match status" value="1"/>
</dbReference>
<dbReference type="PROSITE" id="PS50119">
    <property type="entry name" value="ZF_BBOX"/>
    <property type="match status" value="2"/>
</dbReference>
<protein>
    <submittedName>
        <fullName evidence="8">B-box zinc finger family protein</fullName>
    </submittedName>
</protein>
<evidence type="ECO:0000256" key="5">
    <source>
        <dbReference type="SAM" id="MobiDB-lite"/>
    </source>
</evidence>
<dbReference type="Proteomes" id="UP000001542">
    <property type="component" value="Unassembled WGS sequence"/>
</dbReference>
<proteinExistence type="predicted"/>
<organism evidence="8 9">
    <name type="scientific">Trichomonas vaginalis (strain ATCC PRA-98 / G3)</name>
    <dbReference type="NCBI Taxonomy" id="412133"/>
    <lineage>
        <taxon>Eukaryota</taxon>
        <taxon>Metamonada</taxon>
        <taxon>Parabasalia</taxon>
        <taxon>Trichomonadida</taxon>
        <taxon>Trichomonadidae</taxon>
        <taxon>Trichomonas</taxon>
    </lineage>
</organism>
<evidence type="ECO:0000256" key="2">
    <source>
        <dbReference type="ARBA" id="ARBA00022833"/>
    </source>
</evidence>
<dbReference type="InParanoid" id="A2E3N5"/>
<keyword evidence="3" id="KW-0863">Zinc-finger</keyword>
<keyword evidence="1" id="KW-0479">Metal-binding</keyword>
<dbReference type="PROSITE" id="PS51886">
    <property type="entry name" value="TLDC"/>
    <property type="match status" value="1"/>
</dbReference>
<dbReference type="eggNOG" id="KOG2177">
    <property type="taxonomic scope" value="Eukaryota"/>
</dbReference>
<dbReference type="RefSeq" id="XP_001324896.1">
    <property type="nucleotide sequence ID" value="XM_001324861.1"/>
</dbReference>
<keyword evidence="4" id="KW-0175">Coiled coil</keyword>
<evidence type="ECO:0000256" key="4">
    <source>
        <dbReference type="SAM" id="Coils"/>
    </source>
</evidence>
<dbReference type="VEuPathDB" id="TrichDB:TVAGG3_0507910"/>
<dbReference type="SMART" id="SM00584">
    <property type="entry name" value="TLDc"/>
    <property type="match status" value="1"/>
</dbReference>
<feature type="domain" description="TLDc" evidence="7">
    <location>
        <begin position="514"/>
        <end position="680"/>
    </location>
</feature>
<reference evidence="8" key="2">
    <citation type="journal article" date="2007" name="Science">
        <title>Draft genome sequence of the sexually transmitted pathogen Trichomonas vaginalis.</title>
        <authorList>
            <person name="Carlton J.M."/>
            <person name="Hirt R.P."/>
            <person name="Silva J.C."/>
            <person name="Delcher A.L."/>
            <person name="Schatz M."/>
            <person name="Zhao Q."/>
            <person name="Wortman J.R."/>
            <person name="Bidwell S.L."/>
            <person name="Alsmark U.C.M."/>
            <person name="Besteiro S."/>
            <person name="Sicheritz-Ponten T."/>
            <person name="Noel C.J."/>
            <person name="Dacks J.B."/>
            <person name="Foster P.G."/>
            <person name="Simillion C."/>
            <person name="Van de Peer Y."/>
            <person name="Miranda-Saavedra D."/>
            <person name="Barton G.J."/>
            <person name="Westrop G.D."/>
            <person name="Mueller S."/>
            <person name="Dessi D."/>
            <person name="Fiori P.L."/>
            <person name="Ren Q."/>
            <person name="Paulsen I."/>
            <person name="Zhang H."/>
            <person name="Bastida-Corcuera F.D."/>
            <person name="Simoes-Barbosa A."/>
            <person name="Brown M.T."/>
            <person name="Hayes R.D."/>
            <person name="Mukherjee M."/>
            <person name="Okumura C.Y."/>
            <person name="Schneider R."/>
            <person name="Smith A.J."/>
            <person name="Vanacova S."/>
            <person name="Villalvazo M."/>
            <person name="Haas B.J."/>
            <person name="Pertea M."/>
            <person name="Feldblyum T.V."/>
            <person name="Utterback T.R."/>
            <person name="Shu C.L."/>
            <person name="Osoegawa K."/>
            <person name="de Jong P.J."/>
            <person name="Hrdy I."/>
            <person name="Horvathova L."/>
            <person name="Zubacova Z."/>
            <person name="Dolezal P."/>
            <person name="Malik S.B."/>
            <person name="Logsdon J.M. Jr."/>
            <person name="Henze K."/>
            <person name="Gupta A."/>
            <person name="Wang C.C."/>
            <person name="Dunne R.L."/>
            <person name="Upcroft J.A."/>
            <person name="Upcroft P."/>
            <person name="White O."/>
            <person name="Salzberg S.L."/>
            <person name="Tang P."/>
            <person name="Chiu C.-H."/>
            <person name="Lee Y.-S."/>
            <person name="Embley T.M."/>
            <person name="Coombs G.H."/>
            <person name="Mottram J.C."/>
            <person name="Tachezy J."/>
            <person name="Fraser-Liggett C.M."/>
            <person name="Johnson P.J."/>
        </authorList>
    </citation>
    <scope>NUCLEOTIDE SEQUENCE [LARGE SCALE GENOMIC DNA]</scope>
    <source>
        <strain evidence="8">G3</strain>
    </source>
</reference>
<dbReference type="InterPro" id="IPR006571">
    <property type="entry name" value="TLDc_dom"/>
</dbReference>
<keyword evidence="9" id="KW-1185">Reference proteome</keyword>
<feature type="region of interest" description="Disordered" evidence="5">
    <location>
        <begin position="427"/>
        <end position="465"/>
    </location>
</feature>
<dbReference type="OrthoDB" id="5983325at2759"/>
<reference evidence="8" key="1">
    <citation type="submission" date="2006-10" db="EMBL/GenBank/DDBJ databases">
        <authorList>
            <person name="Amadeo P."/>
            <person name="Zhao Q."/>
            <person name="Wortman J."/>
            <person name="Fraser-Liggett C."/>
            <person name="Carlton J."/>
        </authorList>
    </citation>
    <scope>NUCLEOTIDE SEQUENCE</scope>
    <source>
        <strain evidence="8">G3</strain>
    </source>
</reference>
<gene>
    <name evidence="8" type="ORF">TVAG_116950</name>
</gene>
<evidence type="ECO:0000256" key="1">
    <source>
        <dbReference type="ARBA" id="ARBA00022723"/>
    </source>
</evidence>
<dbReference type="PANTHER" id="PTHR25462:SF296">
    <property type="entry name" value="MEIOTIC P26, ISOFORM F"/>
    <property type="match status" value="1"/>
</dbReference>
<dbReference type="OMA" id="FENEMEM"/>
<feature type="coiled-coil region" evidence="4">
    <location>
        <begin position="303"/>
        <end position="377"/>
    </location>
</feature>
<dbReference type="EMBL" id="DS113297">
    <property type="protein sequence ID" value="EAY12673.1"/>
    <property type="molecule type" value="Genomic_DNA"/>
</dbReference>
<dbReference type="SMR" id="A2E3N5"/>
<evidence type="ECO:0000256" key="3">
    <source>
        <dbReference type="PROSITE-ProRule" id="PRU00024"/>
    </source>
</evidence>
<dbReference type="PANTHER" id="PTHR25462">
    <property type="entry name" value="BONUS, ISOFORM C-RELATED"/>
    <property type="match status" value="1"/>
</dbReference>
<dbReference type="AlphaFoldDB" id="A2E3N5"/>
<dbReference type="Pfam" id="PF07534">
    <property type="entry name" value="TLD"/>
    <property type="match status" value="1"/>
</dbReference>
<dbReference type="InterPro" id="IPR047153">
    <property type="entry name" value="TRIM45/56/19-like"/>
</dbReference>
<evidence type="ECO:0000259" key="6">
    <source>
        <dbReference type="PROSITE" id="PS50119"/>
    </source>
</evidence>
<accession>A2E3N5</accession>
<evidence type="ECO:0000313" key="8">
    <source>
        <dbReference type="EMBL" id="EAY12673.1"/>
    </source>
</evidence>
<dbReference type="Pfam" id="PF00643">
    <property type="entry name" value="zf-B_box"/>
    <property type="match status" value="2"/>
</dbReference>